<feature type="domain" description="HipA-like C-terminal" evidence="4">
    <location>
        <begin position="155"/>
        <end position="403"/>
    </location>
</feature>
<dbReference type="InterPro" id="IPR052028">
    <property type="entry name" value="HipA_Ser/Thr_kinase"/>
</dbReference>
<name>A0ABV5BW09_9LEPT</name>
<evidence type="ECO:0000313" key="7">
    <source>
        <dbReference type="Proteomes" id="UP001580391"/>
    </source>
</evidence>
<evidence type="ECO:0000256" key="1">
    <source>
        <dbReference type="ARBA" id="ARBA00010164"/>
    </source>
</evidence>
<evidence type="ECO:0000256" key="2">
    <source>
        <dbReference type="ARBA" id="ARBA00022679"/>
    </source>
</evidence>
<protein>
    <submittedName>
        <fullName evidence="6">Type II toxin-antitoxin system HipA family toxin</fullName>
    </submittedName>
</protein>
<comment type="similarity">
    <text evidence="1">Belongs to the HipA Ser/Thr kinase family.</text>
</comment>
<sequence>MVNTAAHSKSLFVFMNGMRVGTLVKTAQGSLEFSYDRSWQENTELSRPISLSLPLTSGTYKGDKVINVFDNLLPEGVSVRQRLQAVFRTPSSEVFDLLTQIGSDCVGALQLLTSPELPENRTLTFTPLSLREIAERISQVRLYPLGIRPQESFRISIAGVQSKIALLKIGNEWQLPEGSTPTTHILKLQIGKIDTVDLSQSVENEYLCLRILRAFGLEVPNSEILDFEGQRVLSVTRFDREWKDNGNWIARLPQEDLCQAFGRSPNLKYENDGGPDIKSVLELLANSHNATRDRSDFMKAQILFFLMAATDGHAKNFSIFLRPMGRYELTPFYDVLSAFPYLTSNHPAEKLKMAMSLRGSTGTKHYVWNRISGRHFLSEAKHSGFSKKETSFLLDEIADSMESILQSVGNKLPKDFPPKIMESIFAGMRKARERLA</sequence>
<dbReference type="Pfam" id="PF07804">
    <property type="entry name" value="HipA_C"/>
    <property type="match status" value="1"/>
</dbReference>
<dbReference type="PANTHER" id="PTHR37419:SF1">
    <property type="entry name" value="SERINE_THREONINE-PROTEIN KINASE TOXIN HIPA"/>
    <property type="match status" value="1"/>
</dbReference>
<evidence type="ECO:0000259" key="4">
    <source>
        <dbReference type="Pfam" id="PF07804"/>
    </source>
</evidence>
<keyword evidence="3" id="KW-0418">Kinase</keyword>
<dbReference type="PANTHER" id="PTHR37419">
    <property type="entry name" value="SERINE/THREONINE-PROTEIN KINASE TOXIN HIPA"/>
    <property type="match status" value="1"/>
</dbReference>
<dbReference type="Gene3D" id="1.10.1070.20">
    <property type="match status" value="1"/>
</dbReference>
<evidence type="ECO:0000256" key="3">
    <source>
        <dbReference type="ARBA" id="ARBA00022777"/>
    </source>
</evidence>
<dbReference type="Pfam" id="PF13657">
    <property type="entry name" value="Couple_hipA"/>
    <property type="match status" value="1"/>
</dbReference>
<dbReference type="Proteomes" id="UP001580391">
    <property type="component" value="Unassembled WGS sequence"/>
</dbReference>
<dbReference type="EMBL" id="JBHILJ010000018">
    <property type="protein sequence ID" value="MFB5738549.1"/>
    <property type="molecule type" value="Genomic_DNA"/>
</dbReference>
<feature type="domain" description="HipA N-terminal subdomain 1" evidence="5">
    <location>
        <begin position="13"/>
        <end position="111"/>
    </location>
</feature>
<dbReference type="NCBIfam" id="TIGR03071">
    <property type="entry name" value="couple_hipA"/>
    <property type="match status" value="1"/>
</dbReference>
<dbReference type="InterPro" id="IPR017508">
    <property type="entry name" value="HipA_N1"/>
</dbReference>
<accession>A0ABV5BW09</accession>
<dbReference type="CDD" id="cd17808">
    <property type="entry name" value="HipA_Ec_like"/>
    <property type="match status" value="1"/>
</dbReference>
<keyword evidence="7" id="KW-1185">Reference proteome</keyword>
<proteinExistence type="inferred from homology"/>
<organism evidence="6 7">
    <name type="scientific">Leptospira wolffii</name>
    <dbReference type="NCBI Taxonomy" id="409998"/>
    <lineage>
        <taxon>Bacteria</taxon>
        <taxon>Pseudomonadati</taxon>
        <taxon>Spirochaetota</taxon>
        <taxon>Spirochaetia</taxon>
        <taxon>Leptospirales</taxon>
        <taxon>Leptospiraceae</taxon>
        <taxon>Leptospira</taxon>
    </lineage>
</organism>
<comment type="caution">
    <text evidence="6">The sequence shown here is derived from an EMBL/GenBank/DDBJ whole genome shotgun (WGS) entry which is preliminary data.</text>
</comment>
<gene>
    <name evidence="6" type="ORF">ACE5IX_18675</name>
</gene>
<dbReference type="RefSeq" id="WP_375517737.1">
    <property type="nucleotide sequence ID" value="NZ_JBHILI010000014.1"/>
</dbReference>
<reference evidence="6 7" key="1">
    <citation type="submission" date="2024-09" db="EMBL/GenBank/DDBJ databases">
        <title>Taxonomic and Genotyping Characterization of Leptospira Strains isolated from Multiple Sources in Colombia highlights the importance of intermediate species.</title>
        <authorList>
            <person name="Torres Higuera L."/>
            <person name="Rojas Tapias D."/>
            <person name="Jimenez Velasquez S."/>
            <person name="Renjifo Ibanez C."/>
        </authorList>
    </citation>
    <scope>NUCLEOTIDE SEQUENCE [LARGE SCALE GENOMIC DNA]</scope>
    <source>
        <strain evidence="6 7">Lep080</strain>
    </source>
</reference>
<keyword evidence="2" id="KW-0808">Transferase</keyword>
<evidence type="ECO:0000259" key="5">
    <source>
        <dbReference type="Pfam" id="PF13657"/>
    </source>
</evidence>
<evidence type="ECO:0000313" key="6">
    <source>
        <dbReference type="EMBL" id="MFB5738549.1"/>
    </source>
</evidence>
<dbReference type="InterPro" id="IPR012893">
    <property type="entry name" value="HipA-like_C"/>
</dbReference>